<gene>
    <name evidence="4" type="ORF">F6X38_03135</name>
</gene>
<keyword evidence="2" id="KW-0413">Isomerase</keyword>
<dbReference type="InterPro" id="IPR036263">
    <property type="entry name" value="Chorismate_II_sf"/>
</dbReference>
<evidence type="ECO:0000313" key="4">
    <source>
        <dbReference type="EMBL" id="KAB0682092.1"/>
    </source>
</evidence>
<dbReference type="AlphaFoldDB" id="A0A7V7PSK2"/>
<dbReference type="PANTHER" id="PTHR38041:SF1">
    <property type="entry name" value="CHORISMATE MUTASE"/>
    <property type="match status" value="1"/>
</dbReference>
<evidence type="ECO:0000313" key="5">
    <source>
        <dbReference type="Proteomes" id="UP000432089"/>
    </source>
</evidence>
<dbReference type="SUPFAM" id="SSF48600">
    <property type="entry name" value="Chorismate mutase II"/>
    <property type="match status" value="1"/>
</dbReference>
<dbReference type="GO" id="GO:0016835">
    <property type="term" value="F:carbon-oxygen lyase activity"/>
    <property type="evidence" value="ECO:0007669"/>
    <property type="project" value="InterPro"/>
</dbReference>
<accession>A0A7V7PSK2</accession>
<dbReference type="InterPro" id="IPR036979">
    <property type="entry name" value="CM_dom_sf"/>
</dbReference>
<feature type="domain" description="Chorismate mutase" evidence="3">
    <location>
        <begin position="1"/>
        <end position="86"/>
    </location>
</feature>
<proteinExistence type="predicted"/>
<evidence type="ECO:0000256" key="1">
    <source>
        <dbReference type="ARBA" id="ARBA00012404"/>
    </source>
</evidence>
<name>A0A7V7PSK2_9HYPH</name>
<dbReference type="NCBIfam" id="TIGR01803">
    <property type="entry name" value="CM-like"/>
    <property type="match status" value="1"/>
</dbReference>
<keyword evidence="5" id="KW-1185">Reference proteome</keyword>
<dbReference type="Gene3D" id="1.20.59.10">
    <property type="entry name" value="Chorismate mutase"/>
    <property type="match status" value="1"/>
</dbReference>
<dbReference type="EMBL" id="VZDO01000002">
    <property type="protein sequence ID" value="KAB0682092.1"/>
    <property type="molecule type" value="Genomic_DNA"/>
</dbReference>
<dbReference type="InterPro" id="IPR002701">
    <property type="entry name" value="CM_II_prokaryot"/>
</dbReference>
<dbReference type="Proteomes" id="UP000432089">
    <property type="component" value="Unassembled WGS sequence"/>
</dbReference>
<dbReference type="GO" id="GO:0004106">
    <property type="term" value="F:chorismate mutase activity"/>
    <property type="evidence" value="ECO:0007669"/>
    <property type="project" value="UniProtKB-EC"/>
</dbReference>
<organism evidence="4 5">
    <name type="scientific">Plantimonas leprariae</name>
    <dbReference type="NCBI Taxonomy" id="2615207"/>
    <lineage>
        <taxon>Bacteria</taxon>
        <taxon>Pseudomonadati</taxon>
        <taxon>Pseudomonadota</taxon>
        <taxon>Alphaproteobacteria</taxon>
        <taxon>Hyphomicrobiales</taxon>
        <taxon>Aurantimonadaceae</taxon>
        <taxon>Plantimonas</taxon>
    </lineage>
</organism>
<dbReference type="PANTHER" id="PTHR38041">
    <property type="entry name" value="CHORISMATE MUTASE"/>
    <property type="match status" value="1"/>
</dbReference>
<reference evidence="4 5" key="1">
    <citation type="submission" date="2019-09" db="EMBL/GenBank/DDBJ databases">
        <title>YIM 132180 draft genome.</title>
        <authorList>
            <person name="Zhang K."/>
        </authorList>
    </citation>
    <scope>NUCLEOTIDE SEQUENCE [LARGE SCALE GENOMIC DNA]</scope>
    <source>
        <strain evidence="4 5">YIM 132180</strain>
    </source>
</reference>
<dbReference type="InterPro" id="IPR008241">
    <property type="entry name" value="Isochorismate_pyruvate-lyase"/>
</dbReference>
<dbReference type="PROSITE" id="PS51168">
    <property type="entry name" value="CHORISMATE_MUT_2"/>
    <property type="match status" value="1"/>
</dbReference>
<dbReference type="SMART" id="SM00830">
    <property type="entry name" value="CM_2"/>
    <property type="match status" value="1"/>
</dbReference>
<sequence>MASLRRLIDAVDDELFDLFAERMACIHRAAEIKARDGIPANVPSRVTEVVNNARNRAEARGLDPDLYGRIWQSIVDASIAAEEGRLGGGGY</sequence>
<dbReference type="InterPro" id="IPR051331">
    <property type="entry name" value="Chorismate_mutase-related"/>
</dbReference>
<evidence type="ECO:0000259" key="3">
    <source>
        <dbReference type="PROSITE" id="PS51168"/>
    </source>
</evidence>
<dbReference type="Pfam" id="PF01817">
    <property type="entry name" value="CM_2"/>
    <property type="match status" value="1"/>
</dbReference>
<dbReference type="GO" id="GO:0046417">
    <property type="term" value="P:chorismate metabolic process"/>
    <property type="evidence" value="ECO:0007669"/>
    <property type="project" value="InterPro"/>
</dbReference>
<dbReference type="GO" id="GO:0009697">
    <property type="term" value="P:salicylic acid biosynthetic process"/>
    <property type="evidence" value="ECO:0007669"/>
    <property type="project" value="InterPro"/>
</dbReference>
<evidence type="ECO:0000256" key="2">
    <source>
        <dbReference type="ARBA" id="ARBA00023235"/>
    </source>
</evidence>
<dbReference type="EC" id="5.4.99.5" evidence="1"/>
<comment type="caution">
    <text evidence="4">The sequence shown here is derived from an EMBL/GenBank/DDBJ whole genome shotgun (WGS) entry which is preliminary data.</text>
</comment>
<protein>
    <recommendedName>
        <fullName evidence="1">chorismate mutase</fullName>
        <ecNumber evidence="1">5.4.99.5</ecNumber>
    </recommendedName>
</protein>